<keyword evidence="1" id="KW-0040">ANK repeat</keyword>
<dbReference type="SMART" id="SM00248">
    <property type="entry name" value="ANK"/>
    <property type="match status" value="3"/>
</dbReference>
<evidence type="ECO:0000256" key="2">
    <source>
        <dbReference type="SAM" id="Coils"/>
    </source>
</evidence>
<feature type="transmembrane region" description="Helical" evidence="3">
    <location>
        <begin position="612"/>
        <end position="635"/>
    </location>
</feature>
<feature type="transmembrane region" description="Helical" evidence="3">
    <location>
        <begin position="642"/>
        <end position="665"/>
    </location>
</feature>
<evidence type="ECO:0008006" key="6">
    <source>
        <dbReference type="Google" id="ProtNLM"/>
    </source>
</evidence>
<dbReference type="Proteomes" id="UP001642484">
    <property type="component" value="Unassembled WGS sequence"/>
</dbReference>
<dbReference type="PROSITE" id="PS50088">
    <property type="entry name" value="ANK_REPEAT"/>
    <property type="match status" value="1"/>
</dbReference>
<proteinExistence type="predicted"/>
<sequence length="913" mass="101539">MSEQLVTGSAIHLAASRGHRWLVEMLLDRGASIESMVQRDGLPYDNVIHVAVWKEGRGGDKDMISFLCARGSDIASTRADGGSCLHVAFMTGNEATIRAVQDQMEEDGCNTHEFLYDDSSSAERTETPLELGIKAGKLSQEALAALAPPHLSSLRVFIHHAPECIPSFMVRLMRAESDRGVTVSGGVADVLFDKLSSLDIARLILDFPEAFASLLNVCTTRPAVVCPGWHPLPQRMSFAGQHVFTRMYVWLFGVPSFVTFYVQDTQWEFNDATYSAPAWHQQITAQKSAPYKDVKIQVCRLPNIISPKVFAPLVRSADQGQFLHLVPAIRAAVSHTFWNGAVWMEVSQFILALWGLILLVIETLHKHEAAMAAMGSDREMTEEAFDPSYAADSLTHGVVADWIIAKGIVDLLLELVQIWGCDLVGELRSYATLGNIWDLSRSIIPILPLVLHGHRCLRLLVVLIYWARLLEGLTLSEAMGHALVPLQKLLKGLLPALVFTMLSFAALTHAMLTVQLEATRLWPQTLFMTFTTFLSQGLPEDSPSDSLELLVLCGGILFFSIFVLNIFVGVINDRYQFERERAALSFANLRASSCLTYLFRVCVLPCQIVNGFVGSVVAVVCIVLMFCQQVMALVYGKQLPGYLQLVALLGCQVTLSIAALSIAAFQCMGSADDTIVSDLMEAQKDGYIVAYPCKRYLWICETREGHIQSSSSTGGQTDSILQGDLPGGEMLDEQLDTYMMAIREVIREEFQVLQDRKDCFDHSPRPTLLTGPRRRFPFRSKQRSVATMREELDTLRESHARLLEENATLRKKAEVDIPHWASEVREVAAQLEESAQPIATVPLGERLLGYVQRLAEAEAGLRGLRGAPYREELEELKKAFAQHLEEGQRRELALRHEVQRLQGMLPESPNSVL</sequence>
<evidence type="ECO:0000313" key="4">
    <source>
        <dbReference type="EMBL" id="CAK8998489.1"/>
    </source>
</evidence>
<dbReference type="InterPro" id="IPR036770">
    <property type="entry name" value="Ankyrin_rpt-contain_sf"/>
</dbReference>
<keyword evidence="5" id="KW-1185">Reference proteome</keyword>
<feature type="transmembrane region" description="Helical" evidence="3">
    <location>
        <begin position="493"/>
        <end position="514"/>
    </location>
</feature>
<feature type="coiled-coil region" evidence="2">
    <location>
        <begin position="785"/>
        <end position="812"/>
    </location>
</feature>
<comment type="caution">
    <text evidence="4">The sequence shown here is derived from an EMBL/GenBank/DDBJ whole genome shotgun (WGS) entry which is preliminary data.</text>
</comment>
<name>A0ABP0I7E5_9DINO</name>
<dbReference type="InterPro" id="IPR002110">
    <property type="entry name" value="Ankyrin_rpt"/>
</dbReference>
<gene>
    <name evidence="4" type="ORF">CCMP2556_LOCUS5268</name>
</gene>
<dbReference type="Gene3D" id="1.25.40.20">
    <property type="entry name" value="Ankyrin repeat-containing domain"/>
    <property type="match status" value="1"/>
</dbReference>
<dbReference type="PROSITE" id="PS50297">
    <property type="entry name" value="ANK_REP_REGION"/>
    <property type="match status" value="1"/>
</dbReference>
<evidence type="ECO:0000256" key="3">
    <source>
        <dbReference type="SAM" id="Phobius"/>
    </source>
</evidence>
<keyword evidence="2" id="KW-0175">Coiled coil</keyword>
<feature type="transmembrane region" description="Helical" evidence="3">
    <location>
        <begin position="549"/>
        <end position="570"/>
    </location>
</feature>
<dbReference type="EMBL" id="CAXAMN010002224">
    <property type="protein sequence ID" value="CAK8998489.1"/>
    <property type="molecule type" value="Genomic_DNA"/>
</dbReference>
<keyword evidence="3" id="KW-1133">Transmembrane helix</keyword>
<dbReference type="SUPFAM" id="SSF48403">
    <property type="entry name" value="Ankyrin repeat"/>
    <property type="match status" value="1"/>
</dbReference>
<keyword evidence="3" id="KW-0812">Transmembrane</keyword>
<protein>
    <recommendedName>
        <fullName evidence="6">Ion transport domain-containing protein</fullName>
    </recommendedName>
</protein>
<feature type="repeat" description="ANK" evidence="1">
    <location>
        <begin position="9"/>
        <end position="38"/>
    </location>
</feature>
<organism evidence="4 5">
    <name type="scientific">Durusdinium trenchii</name>
    <dbReference type="NCBI Taxonomy" id="1381693"/>
    <lineage>
        <taxon>Eukaryota</taxon>
        <taxon>Sar</taxon>
        <taxon>Alveolata</taxon>
        <taxon>Dinophyceae</taxon>
        <taxon>Suessiales</taxon>
        <taxon>Symbiodiniaceae</taxon>
        <taxon>Durusdinium</taxon>
    </lineage>
</organism>
<feature type="transmembrane region" description="Helical" evidence="3">
    <location>
        <begin position="521"/>
        <end position="537"/>
    </location>
</feature>
<accession>A0ABP0I7E5</accession>
<evidence type="ECO:0000313" key="5">
    <source>
        <dbReference type="Proteomes" id="UP001642484"/>
    </source>
</evidence>
<reference evidence="4 5" key="1">
    <citation type="submission" date="2024-02" db="EMBL/GenBank/DDBJ databases">
        <authorList>
            <person name="Chen Y."/>
            <person name="Shah S."/>
            <person name="Dougan E. K."/>
            <person name="Thang M."/>
            <person name="Chan C."/>
        </authorList>
    </citation>
    <scope>NUCLEOTIDE SEQUENCE [LARGE SCALE GENOMIC DNA]</scope>
</reference>
<keyword evidence="3" id="KW-0472">Membrane</keyword>
<evidence type="ECO:0000256" key="1">
    <source>
        <dbReference type="PROSITE-ProRule" id="PRU00023"/>
    </source>
</evidence>